<dbReference type="GO" id="GO:0016616">
    <property type="term" value="F:oxidoreductase activity, acting on the CH-OH group of donors, NAD or NADP as acceptor"/>
    <property type="evidence" value="ECO:0007669"/>
    <property type="project" value="UniProtKB-ARBA"/>
</dbReference>
<feature type="domain" description="D-isomer specific 2-hydroxyacid dehydrogenase NAD-binding" evidence="3">
    <location>
        <begin position="119"/>
        <end position="289"/>
    </location>
</feature>
<dbReference type="Pfam" id="PF02826">
    <property type="entry name" value="2-Hacid_dh_C"/>
    <property type="match status" value="1"/>
</dbReference>
<dbReference type="Gene3D" id="3.40.50.720">
    <property type="entry name" value="NAD(P)-binding Rossmann-like Domain"/>
    <property type="match status" value="2"/>
</dbReference>
<reference evidence="4 5" key="1">
    <citation type="journal article" date="2018" name="Nat. Biotechnol.">
        <title>A standardized bacterial taxonomy based on genome phylogeny substantially revises the tree of life.</title>
        <authorList>
            <person name="Parks D.H."/>
            <person name="Chuvochina M."/>
            <person name="Waite D.W."/>
            <person name="Rinke C."/>
            <person name="Skarshewski A."/>
            <person name="Chaumeil P.A."/>
            <person name="Hugenholtz P."/>
        </authorList>
    </citation>
    <scope>NUCLEOTIDE SEQUENCE [LARGE SCALE GENOMIC DNA]</scope>
    <source>
        <strain evidence="4">UBA8733</strain>
    </source>
</reference>
<dbReference type="PANTHER" id="PTHR43333:SF1">
    <property type="entry name" value="D-ISOMER SPECIFIC 2-HYDROXYACID DEHYDROGENASE NAD-BINDING DOMAIN-CONTAINING PROTEIN"/>
    <property type="match status" value="1"/>
</dbReference>
<name>A0A3B9H093_9PROT</name>
<evidence type="ECO:0000313" key="4">
    <source>
        <dbReference type="EMBL" id="HAE28117.1"/>
    </source>
</evidence>
<dbReference type="InterPro" id="IPR006140">
    <property type="entry name" value="D-isomer_DH_NAD-bd"/>
</dbReference>
<dbReference type="CDD" id="cd05300">
    <property type="entry name" value="2-Hacid_dh_1"/>
    <property type="match status" value="1"/>
</dbReference>
<dbReference type="InterPro" id="IPR029753">
    <property type="entry name" value="D-isomer_DH_CS"/>
</dbReference>
<accession>A0A3B9H093</accession>
<gene>
    <name evidence="4" type="ORF">DCG58_13215</name>
</gene>
<organism evidence="4 5">
    <name type="scientific">Hyphomonas adhaerens</name>
    <dbReference type="NCBI Taxonomy" id="81029"/>
    <lineage>
        <taxon>Bacteria</taxon>
        <taxon>Pseudomonadati</taxon>
        <taxon>Pseudomonadota</taxon>
        <taxon>Alphaproteobacteria</taxon>
        <taxon>Hyphomonadales</taxon>
        <taxon>Hyphomonadaceae</taxon>
        <taxon>Hyphomonas</taxon>
    </lineage>
</organism>
<comment type="caution">
    <text evidence="4">The sequence shown here is derived from an EMBL/GenBank/DDBJ whole genome shotgun (WGS) entry which is preliminary data.</text>
</comment>
<dbReference type="GO" id="GO:0051287">
    <property type="term" value="F:NAD binding"/>
    <property type="evidence" value="ECO:0007669"/>
    <property type="project" value="InterPro"/>
</dbReference>
<evidence type="ECO:0000259" key="3">
    <source>
        <dbReference type="Pfam" id="PF02826"/>
    </source>
</evidence>
<dbReference type="Proteomes" id="UP000259610">
    <property type="component" value="Unassembled WGS sequence"/>
</dbReference>
<dbReference type="InterPro" id="IPR036291">
    <property type="entry name" value="NAD(P)-bd_dom_sf"/>
</dbReference>
<sequence length="329" mass="35958">MKTCLVHEKTFARIQPRLKDVEHKLDVLIMTDEGRFYHAGSRVVTDKVEPEIVFGSLDCFFGPAARTFVQTVMASDRLDWFQSPAAGVDNAALKAIGKASKQYTTNHTQAESMAEWALWAALDFLREGPQHRAQQDAAEWKRVRSREIAGSRWLIVGYGSIGEAVGNRVTALGGHVTGLRRSPGPAPGAEEILPSSVLPDALPDADVVLLCVPHTAETEGMAGADFFSKMKPDALFMNLGRGALVDEDALVDALVKGRPAYAALDVTGVEPLPAESPLWHHPKIMITPHDSSQTNGTILRADGTFVDNLHRYLNGEPLRNLVDRKAFED</sequence>
<dbReference type="EMBL" id="DMAN01000296">
    <property type="protein sequence ID" value="HAE28117.1"/>
    <property type="molecule type" value="Genomic_DNA"/>
</dbReference>
<dbReference type="PANTHER" id="PTHR43333">
    <property type="entry name" value="2-HACID_DH_C DOMAIN-CONTAINING PROTEIN"/>
    <property type="match status" value="1"/>
</dbReference>
<dbReference type="AlphaFoldDB" id="A0A3B9H093"/>
<evidence type="ECO:0000313" key="5">
    <source>
        <dbReference type="Proteomes" id="UP000259610"/>
    </source>
</evidence>
<protein>
    <recommendedName>
        <fullName evidence="3">D-isomer specific 2-hydroxyacid dehydrogenase NAD-binding domain-containing protein</fullName>
    </recommendedName>
</protein>
<keyword evidence="1" id="KW-0560">Oxidoreductase</keyword>
<evidence type="ECO:0000256" key="2">
    <source>
        <dbReference type="ARBA" id="ARBA00023027"/>
    </source>
</evidence>
<dbReference type="SUPFAM" id="SSF51735">
    <property type="entry name" value="NAD(P)-binding Rossmann-fold domains"/>
    <property type="match status" value="1"/>
</dbReference>
<dbReference type="PROSITE" id="PS00671">
    <property type="entry name" value="D_2_HYDROXYACID_DH_3"/>
    <property type="match status" value="1"/>
</dbReference>
<evidence type="ECO:0000256" key="1">
    <source>
        <dbReference type="ARBA" id="ARBA00023002"/>
    </source>
</evidence>
<proteinExistence type="predicted"/>
<keyword evidence="2" id="KW-0520">NAD</keyword>